<dbReference type="PANTHER" id="PTHR31983:SF0">
    <property type="entry name" value="GLUCAN ENDO-1,3-BETA-D-GLUCOSIDASE 2"/>
    <property type="match status" value="1"/>
</dbReference>
<feature type="domain" description="Glycosyl hydrolase family 81 N-terminal" evidence="9">
    <location>
        <begin position="27"/>
        <end position="336"/>
    </location>
</feature>
<dbReference type="FunFam" id="1.10.287.1170:FF:000001">
    <property type="entry name" value="Endo-1,3-beta-glucanase Engl1"/>
    <property type="match status" value="1"/>
</dbReference>
<dbReference type="PROSITE" id="PS52008">
    <property type="entry name" value="GH81"/>
    <property type="match status" value="1"/>
</dbReference>
<dbReference type="Proteomes" id="UP000094336">
    <property type="component" value="Unassembled WGS sequence"/>
</dbReference>
<dbReference type="EMBL" id="KV454427">
    <property type="protein sequence ID" value="ODQ82114.1"/>
    <property type="molecule type" value="Genomic_DNA"/>
</dbReference>
<evidence type="ECO:0000256" key="3">
    <source>
        <dbReference type="ARBA" id="ARBA00012780"/>
    </source>
</evidence>
<dbReference type="GeneID" id="30149474"/>
<feature type="domain" description="Glycosyl hydrolase family 81 C-terminal" evidence="10">
    <location>
        <begin position="346"/>
        <end position="696"/>
    </location>
</feature>
<sequence>MTSASPDIFSLPISTAAPPAMFHRQNHAVTPQGCSIGAPIQTNNFSNNLTLDDQLCPVWTQPYSLWYAQDPDLDVGLAFNHTTAQQRVFGPDSAANPVQFYFNPPRIKSFVLSGEGFQGNVALRLENHHKMSVMVKIVLGNDENKSLLAPLVQGMGFITAIYNNIVPVVVSPVGVASFTEQVAPPGLTKYRVQLFNQVVWSMYVVGSVSFALRDPNHIVASGIAQGVTVQFCSGESQYYDQTAGCYPVECHTSATLTHNDRCVYSFNYLLQGRSVSQASLVWAFPHHVEAATEETTRAKVALTLDSTTKGPMSAFITSQLSMEEALPVSIGMEPWSAIPGFTGATYSEQALAKIRAAAEKDVAQDVVTMANIDSMYTSGKILDRFAYILYVCHYVLKDSSLTSQLLPKLKQAAEIFSTNHQQFPLAYDETWKGLVSSAEPGADFGNANYNDHHFHYGYHIHAFALIGTVDRDLGGAWTSCVNDYITTMLRDVANPSEADVHFPVSRSFDFFHGHSFAHGIFALGDGKDEESSSEDYHFAYGMKLWAQLVGDANMEARANLMLSILRRSMNMHMLFSDDNTVQPANFIKNKCAGITFENKVDFSTYFGRGSIENEWIHGIHMLPTTPVSSYVRGPTFVKEEWDQILGRIIDRIDDGWRGILMLNYACCNPRAAYAFFAGDSFEQRWLDNGQSLTWCLTYCAGVGGA</sequence>
<dbReference type="GO" id="GO:0052861">
    <property type="term" value="F:endo-1,3(4)-beta-glucanase activity"/>
    <property type="evidence" value="ECO:0007669"/>
    <property type="project" value="InterPro"/>
</dbReference>
<evidence type="ECO:0000259" key="10">
    <source>
        <dbReference type="Pfam" id="PF17652"/>
    </source>
</evidence>
<dbReference type="Pfam" id="PF03639">
    <property type="entry name" value="Glyco_hydro_81"/>
    <property type="match status" value="1"/>
</dbReference>
<evidence type="ECO:0000256" key="4">
    <source>
        <dbReference type="ARBA" id="ARBA00022801"/>
    </source>
</evidence>
<keyword evidence="5" id="KW-0119">Carbohydrate metabolism</keyword>
<evidence type="ECO:0000256" key="5">
    <source>
        <dbReference type="ARBA" id="ARBA00023277"/>
    </source>
</evidence>
<protein>
    <recommendedName>
        <fullName evidence="3">glucan endo-1,3-beta-D-glucosidase</fullName>
        <ecNumber evidence="3">3.2.1.39</ecNumber>
    </recommendedName>
</protein>
<dbReference type="InterPro" id="IPR040451">
    <property type="entry name" value="GH81_N"/>
</dbReference>
<dbReference type="Gene3D" id="1.10.287.1170">
    <property type="entry name" value="glycoside hydrolase family 81 endo-[beta] glucanase"/>
    <property type="match status" value="1"/>
</dbReference>
<evidence type="ECO:0000313" key="12">
    <source>
        <dbReference type="Proteomes" id="UP000094336"/>
    </source>
</evidence>
<keyword evidence="6" id="KW-0326">Glycosidase</keyword>
<accession>A0A1E3QX66</accession>
<evidence type="ECO:0000313" key="11">
    <source>
        <dbReference type="EMBL" id="ODQ82114.1"/>
    </source>
</evidence>
<gene>
    <name evidence="11" type="ORF">BABINDRAFT_33138</name>
</gene>
<comment type="catalytic activity">
    <reaction evidence="1">
        <text>Hydrolysis of (1-&gt;3)-beta-D-glucosidic linkages in (1-&gt;3)-beta-D-glucans.</text>
        <dbReference type="EC" id="3.2.1.39"/>
    </reaction>
</comment>
<dbReference type="GO" id="GO:0000272">
    <property type="term" value="P:polysaccharide catabolic process"/>
    <property type="evidence" value="ECO:0007669"/>
    <property type="project" value="UniProtKB-KW"/>
</dbReference>
<proteinExistence type="inferred from homology"/>
<dbReference type="GO" id="GO:0009986">
    <property type="term" value="C:cell surface"/>
    <property type="evidence" value="ECO:0007669"/>
    <property type="project" value="TreeGrafter"/>
</dbReference>
<dbReference type="Gene3D" id="2.70.98.30">
    <property type="entry name" value="Golgi alpha-mannosidase II, domain 4"/>
    <property type="match status" value="1"/>
</dbReference>
<dbReference type="InterPro" id="IPR005200">
    <property type="entry name" value="Endo-beta-glucanase"/>
</dbReference>
<organism evidence="11 12">
    <name type="scientific">Babjeviella inositovora NRRL Y-12698</name>
    <dbReference type="NCBI Taxonomy" id="984486"/>
    <lineage>
        <taxon>Eukaryota</taxon>
        <taxon>Fungi</taxon>
        <taxon>Dikarya</taxon>
        <taxon>Ascomycota</taxon>
        <taxon>Saccharomycotina</taxon>
        <taxon>Pichiomycetes</taxon>
        <taxon>Serinales incertae sedis</taxon>
        <taxon>Babjeviella</taxon>
    </lineage>
</organism>
<dbReference type="RefSeq" id="XP_018987442.1">
    <property type="nucleotide sequence ID" value="XM_019131621.1"/>
</dbReference>
<dbReference type="GO" id="GO:0042973">
    <property type="term" value="F:glucan endo-1,3-beta-D-glucosidase activity"/>
    <property type="evidence" value="ECO:0007669"/>
    <property type="project" value="UniProtKB-EC"/>
</dbReference>
<dbReference type="GO" id="GO:0071555">
    <property type="term" value="P:cell wall organization"/>
    <property type="evidence" value="ECO:0007669"/>
    <property type="project" value="UniProtKB-KW"/>
</dbReference>
<dbReference type="PANTHER" id="PTHR31983">
    <property type="entry name" value="ENDO-1,3(4)-BETA-GLUCANASE 1"/>
    <property type="match status" value="1"/>
</dbReference>
<keyword evidence="8" id="KW-0624">Polysaccharide degradation</keyword>
<evidence type="ECO:0000256" key="1">
    <source>
        <dbReference type="ARBA" id="ARBA00000382"/>
    </source>
</evidence>
<evidence type="ECO:0000256" key="6">
    <source>
        <dbReference type="ARBA" id="ARBA00023295"/>
    </source>
</evidence>
<dbReference type="OrthoDB" id="4473401at2759"/>
<name>A0A1E3QX66_9ASCO</name>
<evidence type="ECO:0000256" key="8">
    <source>
        <dbReference type="ARBA" id="ARBA00023326"/>
    </source>
</evidence>
<evidence type="ECO:0000256" key="2">
    <source>
        <dbReference type="ARBA" id="ARBA00010730"/>
    </source>
</evidence>
<dbReference type="AlphaFoldDB" id="A0A1E3QX66"/>
<comment type="similarity">
    <text evidence="2">Belongs to the glycosyl hydrolase 81 family.</text>
</comment>
<dbReference type="Pfam" id="PF17652">
    <property type="entry name" value="Glyco_hydro81C"/>
    <property type="match status" value="1"/>
</dbReference>
<keyword evidence="12" id="KW-1185">Reference proteome</keyword>
<keyword evidence="7" id="KW-0961">Cell wall biogenesis/degradation</keyword>
<evidence type="ECO:0000259" key="9">
    <source>
        <dbReference type="Pfam" id="PF03639"/>
    </source>
</evidence>
<reference evidence="12" key="1">
    <citation type="submission" date="2016-05" db="EMBL/GenBank/DDBJ databases">
        <title>Comparative genomics of biotechnologically important yeasts.</title>
        <authorList>
            <consortium name="DOE Joint Genome Institute"/>
            <person name="Riley R."/>
            <person name="Haridas S."/>
            <person name="Wolfe K.H."/>
            <person name="Lopes M.R."/>
            <person name="Hittinger C.T."/>
            <person name="Goker M."/>
            <person name="Salamov A."/>
            <person name="Wisecaver J."/>
            <person name="Long T.M."/>
            <person name="Aerts A.L."/>
            <person name="Barry K."/>
            <person name="Choi C."/>
            <person name="Clum A."/>
            <person name="Coughlan A.Y."/>
            <person name="Deshpande S."/>
            <person name="Douglass A.P."/>
            <person name="Hanson S.J."/>
            <person name="Klenk H.-P."/>
            <person name="Labutti K."/>
            <person name="Lapidus A."/>
            <person name="Lindquist E."/>
            <person name="Lipzen A."/>
            <person name="Meier-Kolthoff J.P."/>
            <person name="Ohm R.A."/>
            <person name="Otillar R.P."/>
            <person name="Pangilinan J."/>
            <person name="Peng Y."/>
            <person name="Rokas A."/>
            <person name="Rosa C.A."/>
            <person name="Scheuner C."/>
            <person name="Sibirny A.A."/>
            <person name="Slot J.C."/>
            <person name="Stielow J.B."/>
            <person name="Sun H."/>
            <person name="Kurtzman C.P."/>
            <person name="Blackwell M."/>
            <person name="Grigoriev I.V."/>
            <person name="Jeffries T.W."/>
        </authorList>
    </citation>
    <scope>NUCLEOTIDE SEQUENCE [LARGE SCALE GENOMIC DNA]</scope>
    <source>
        <strain evidence="12">NRRL Y-12698</strain>
    </source>
</reference>
<evidence type="ECO:0000256" key="7">
    <source>
        <dbReference type="ARBA" id="ARBA00023316"/>
    </source>
</evidence>
<dbReference type="Gene3D" id="1.20.5.420">
    <property type="entry name" value="Immunoglobulin FC, subunit C"/>
    <property type="match status" value="1"/>
</dbReference>
<keyword evidence="4 11" id="KW-0378">Hydrolase</keyword>
<dbReference type="STRING" id="984486.A0A1E3QX66"/>
<dbReference type="EC" id="3.2.1.39" evidence="3"/>
<dbReference type="InterPro" id="IPR040720">
    <property type="entry name" value="GH81_C"/>
</dbReference>